<dbReference type="Proteomes" id="UP000046395">
    <property type="component" value="Unassembled WGS sequence"/>
</dbReference>
<evidence type="ECO:0000313" key="2">
    <source>
        <dbReference type="WBParaSite" id="TMUE_2000008099.1"/>
    </source>
</evidence>
<reference evidence="2" key="1">
    <citation type="submission" date="2019-12" db="UniProtKB">
        <authorList>
            <consortium name="WormBaseParasite"/>
        </authorList>
    </citation>
    <scope>IDENTIFICATION</scope>
</reference>
<evidence type="ECO:0000313" key="1">
    <source>
        <dbReference type="Proteomes" id="UP000046395"/>
    </source>
</evidence>
<organism evidence="1 2">
    <name type="scientific">Trichuris muris</name>
    <name type="common">Mouse whipworm</name>
    <dbReference type="NCBI Taxonomy" id="70415"/>
    <lineage>
        <taxon>Eukaryota</taxon>
        <taxon>Metazoa</taxon>
        <taxon>Ecdysozoa</taxon>
        <taxon>Nematoda</taxon>
        <taxon>Enoplea</taxon>
        <taxon>Dorylaimia</taxon>
        <taxon>Trichinellida</taxon>
        <taxon>Trichuridae</taxon>
        <taxon>Trichuris</taxon>
    </lineage>
</organism>
<dbReference type="WBParaSite" id="TMUE_2000008099.1">
    <property type="protein sequence ID" value="TMUE_2000008099.1"/>
    <property type="gene ID" value="WBGene00288636"/>
</dbReference>
<name>A0A5S6QLQ2_TRIMR</name>
<proteinExistence type="predicted"/>
<protein>
    <submittedName>
        <fullName evidence="2">Uncharacterized protein</fullName>
    </submittedName>
</protein>
<sequence>MRFHHWSYKRFNDWIAPFGQIPFRLQSSARLAKSSEFTSVNVHSSKESPEAEILTDDISSVRHSSFQDSCTETAVAATLCATLLR</sequence>
<accession>A0A5S6QLQ2</accession>
<dbReference type="AlphaFoldDB" id="A0A5S6QLQ2"/>
<keyword evidence="1" id="KW-1185">Reference proteome</keyword>